<dbReference type="OrthoDB" id="9811476at2"/>
<dbReference type="Proteomes" id="UP000198866">
    <property type="component" value="Unassembled WGS sequence"/>
</dbReference>
<keyword evidence="2" id="KW-1185">Reference proteome</keyword>
<dbReference type="RefSeq" id="WP_090863876.1">
    <property type="nucleotide sequence ID" value="NZ_FNYE01000003.1"/>
</dbReference>
<name>A0A1H6SM57_9BURK</name>
<proteinExistence type="predicted"/>
<protein>
    <submittedName>
        <fullName evidence="1">Predicted nuclease (RNAse H fold)</fullName>
    </submittedName>
</protein>
<dbReference type="Pfam" id="PF04250">
    <property type="entry name" value="DUF429"/>
    <property type="match status" value="1"/>
</dbReference>
<evidence type="ECO:0000313" key="2">
    <source>
        <dbReference type="Proteomes" id="UP000198866"/>
    </source>
</evidence>
<dbReference type="STRING" id="667676.SAMN05192539_1003146"/>
<sequence>MRDDASPTLDIVGVDGCKGGWYAVMQDARTGAISVRICASFADVLAWATAPAIVAVDMPIGLSSSGYRACDAEARKRLKWPRSASVFQTPVRQALDAESFRQACELNREATGKGISQQAFNILPKIADVDQALRASARDVSRVFEVHPELAFMQLQAEQGGEETGLIEGKTTADGHARRKALLAPVFGASLQAALDERISRHVQKDDVLDAFAVLWSARRIAKGSAVMLPDEEPRDGTGLPMVIRY</sequence>
<gene>
    <name evidence="1" type="ORF">SAMN05192539_1003146</name>
</gene>
<organism evidence="1 2">
    <name type="scientific">Paraburkholderia diazotrophica</name>
    <dbReference type="NCBI Taxonomy" id="667676"/>
    <lineage>
        <taxon>Bacteria</taxon>
        <taxon>Pseudomonadati</taxon>
        <taxon>Pseudomonadota</taxon>
        <taxon>Betaproteobacteria</taxon>
        <taxon>Burkholderiales</taxon>
        <taxon>Burkholderiaceae</taxon>
        <taxon>Paraburkholderia</taxon>
    </lineage>
</organism>
<dbReference type="InterPro" id="IPR007362">
    <property type="entry name" value="DUF429"/>
</dbReference>
<evidence type="ECO:0000313" key="1">
    <source>
        <dbReference type="EMBL" id="SEI65070.1"/>
    </source>
</evidence>
<dbReference type="EMBL" id="FNYE01000003">
    <property type="protein sequence ID" value="SEI65070.1"/>
    <property type="molecule type" value="Genomic_DNA"/>
</dbReference>
<accession>A0A1H6SM57</accession>
<reference evidence="2" key="1">
    <citation type="submission" date="2016-10" db="EMBL/GenBank/DDBJ databases">
        <authorList>
            <person name="Varghese N."/>
            <person name="Submissions S."/>
        </authorList>
    </citation>
    <scope>NUCLEOTIDE SEQUENCE [LARGE SCALE GENOMIC DNA]</scope>
    <source>
        <strain evidence="2">LMG 26031</strain>
    </source>
</reference>
<dbReference type="AlphaFoldDB" id="A0A1H6SM57"/>